<organism evidence="2 3">
    <name type="scientific">Coccomyxa viridis</name>
    <dbReference type="NCBI Taxonomy" id="1274662"/>
    <lineage>
        <taxon>Eukaryota</taxon>
        <taxon>Viridiplantae</taxon>
        <taxon>Chlorophyta</taxon>
        <taxon>core chlorophytes</taxon>
        <taxon>Trebouxiophyceae</taxon>
        <taxon>Trebouxiophyceae incertae sedis</taxon>
        <taxon>Coccomyxaceae</taxon>
        <taxon>Coccomyxa</taxon>
    </lineage>
</organism>
<evidence type="ECO:0000313" key="2">
    <source>
        <dbReference type="EMBL" id="CAK0783652.1"/>
    </source>
</evidence>
<keyword evidence="3" id="KW-1185">Reference proteome</keyword>
<protein>
    <submittedName>
        <fullName evidence="2">Uncharacterized protein</fullName>
    </submittedName>
</protein>
<reference evidence="2 3" key="1">
    <citation type="submission" date="2023-10" db="EMBL/GenBank/DDBJ databases">
        <authorList>
            <person name="Maclean D."/>
            <person name="Macfadyen A."/>
        </authorList>
    </citation>
    <scope>NUCLEOTIDE SEQUENCE [LARGE SCALE GENOMIC DNA]</scope>
</reference>
<sequence>MQPTDAFLFGILKSFFQPYPILGIKTFVEPVAIGTAYVNQSPFTTPPAPDCLSRALGLLNGCQPFLNALNANGGQLSKFTIFQLLKLAVVNKTADVTCYNAVANFFNGGCLCDNGLIATINVLNTVPAFAKQAITSLNKAKCPPSPPPPPLSPFPTAGAPPAVTTTPAATGPPVAVNVAVGAPPAPPAGRRLLHMRWQRA</sequence>
<dbReference type="AlphaFoldDB" id="A0AAV1IAD7"/>
<feature type="compositionally biased region" description="Pro residues" evidence="1">
    <location>
        <begin position="143"/>
        <end position="153"/>
    </location>
</feature>
<accession>A0AAV1IAD7</accession>
<dbReference type="Proteomes" id="UP001314263">
    <property type="component" value="Unassembled WGS sequence"/>
</dbReference>
<evidence type="ECO:0000313" key="3">
    <source>
        <dbReference type="Proteomes" id="UP001314263"/>
    </source>
</evidence>
<name>A0AAV1IAD7_9CHLO</name>
<proteinExistence type="predicted"/>
<gene>
    <name evidence="2" type="ORF">CVIRNUC_006851</name>
</gene>
<dbReference type="EMBL" id="CAUYUE010000009">
    <property type="protein sequence ID" value="CAK0783652.1"/>
    <property type="molecule type" value="Genomic_DNA"/>
</dbReference>
<feature type="region of interest" description="Disordered" evidence="1">
    <location>
        <begin position="141"/>
        <end position="168"/>
    </location>
</feature>
<comment type="caution">
    <text evidence="2">The sequence shown here is derived from an EMBL/GenBank/DDBJ whole genome shotgun (WGS) entry which is preliminary data.</text>
</comment>
<evidence type="ECO:0000256" key="1">
    <source>
        <dbReference type="SAM" id="MobiDB-lite"/>
    </source>
</evidence>
<feature type="compositionally biased region" description="Low complexity" evidence="1">
    <location>
        <begin position="154"/>
        <end position="168"/>
    </location>
</feature>